<keyword evidence="7 8" id="KW-0472">Membrane</keyword>
<organism evidence="10 11">
    <name type="scientific">Thermosphaera chiliense</name>
    <dbReference type="NCBI Taxonomy" id="3402707"/>
    <lineage>
        <taxon>Archaea</taxon>
        <taxon>Thermoproteota</taxon>
        <taxon>Thermoprotei</taxon>
        <taxon>Desulfurococcales</taxon>
        <taxon>Desulfurococcaceae</taxon>
        <taxon>Thermosphaera</taxon>
    </lineage>
</organism>
<dbReference type="GO" id="GO:0008610">
    <property type="term" value="P:lipid biosynthetic process"/>
    <property type="evidence" value="ECO:0007669"/>
    <property type="project" value="UniProtKB-ARBA"/>
</dbReference>
<keyword evidence="4 10" id="KW-0808">Transferase</keyword>
<feature type="domain" description="Glycosyltransferase RgtA/B/C/D-like" evidence="9">
    <location>
        <begin position="157"/>
        <end position="304"/>
    </location>
</feature>
<dbReference type="Proteomes" id="UP000593766">
    <property type="component" value="Chromosome"/>
</dbReference>
<dbReference type="Pfam" id="PF13231">
    <property type="entry name" value="PMT_2"/>
    <property type="match status" value="1"/>
</dbReference>
<dbReference type="InterPro" id="IPR050297">
    <property type="entry name" value="LipidA_mod_glycosyltrf_83"/>
</dbReference>
<keyword evidence="2" id="KW-1003">Cell membrane</keyword>
<feature type="transmembrane region" description="Helical" evidence="8">
    <location>
        <begin position="382"/>
        <end position="400"/>
    </location>
</feature>
<evidence type="ECO:0000256" key="4">
    <source>
        <dbReference type="ARBA" id="ARBA00022679"/>
    </source>
</evidence>
<dbReference type="GO" id="GO:0005886">
    <property type="term" value="C:plasma membrane"/>
    <property type="evidence" value="ECO:0007669"/>
    <property type="project" value="UniProtKB-SubCell"/>
</dbReference>
<keyword evidence="5 8" id="KW-0812">Transmembrane</keyword>
<feature type="transmembrane region" description="Helical" evidence="8">
    <location>
        <begin position="431"/>
        <end position="455"/>
    </location>
</feature>
<protein>
    <submittedName>
        <fullName evidence="10">Glycosyltransferase family 39 protein</fullName>
    </submittedName>
</protein>
<evidence type="ECO:0000256" key="3">
    <source>
        <dbReference type="ARBA" id="ARBA00022676"/>
    </source>
</evidence>
<name>A0A7M1UST2_9CREN</name>
<dbReference type="AlphaFoldDB" id="A0A7M1UST2"/>
<evidence type="ECO:0000256" key="8">
    <source>
        <dbReference type="SAM" id="Phobius"/>
    </source>
</evidence>
<keyword evidence="3" id="KW-0328">Glycosyltransferase</keyword>
<feature type="transmembrane region" description="Helical" evidence="8">
    <location>
        <begin position="177"/>
        <end position="202"/>
    </location>
</feature>
<feature type="transmembrane region" description="Helical" evidence="8">
    <location>
        <begin position="223"/>
        <end position="246"/>
    </location>
</feature>
<dbReference type="OrthoDB" id="85618at2157"/>
<dbReference type="GeneID" id="59453927"/>
<dbReference type="RefSeq" id="WP_193436330.1">
    <property type="nucleotide sequence ID" value="NZ_CP063144.1"/>
</dbReference>
<dbReference type="GO" id="GO:0016763">
    <property type="term" value="F:pentosyltransferase activity"/>
    <property type="evidence" value="ECO:0007669"/>
    <property type="project" value="TreeGrafter"/>
</dbReference>
<accession>A0A7M1UST2</accession>
<reference evidence="10 11" key="1">
    <citation type="submission" date="2020-10" db="EMBL/GenBank/DDBJ databases">
        <title>Complete genome sequence of Thermosphaera aggregans strain 3507.</title>
        <authorList>
            <person name="Zayulina K.S."/>
            <person name="Elcheninov A.G."/>
            <person name="Toshchakov S.V."/>
            <person name="Kublanov I.V."/>
            <person name="Kochetkova T.V."/>
        </authorList>
    </citation>
    <scope>NUCLEOTIDE SEQUENCE [LARGE SCALE GENOMIC DNA]</scope>
    <source>
        <strain evidence="10 11">3507</strain>
    </source>
</reference>
<evidence type="ECO:0000256" key="7">
    <source>
        <dbReference type="ARBA" id="ARBA00023136"/>
    </source>
</evidence>
<comment type="subcellular location">
    <subcellularLocation>
        <location evidence="1">Cell membrane</location>
        <topology evidence="1">Multi-pass membrane protein</topology>
    </subcellularLocation>
</comment>
<evidence type="ECO:0000256" key="2">
    <source>
        <dbReference type="ARBA" id="ARBA00022475"/>
    </source>
</evidence>
<evidence type="ECO:0000256" key="5">
    <source>
        <dbReference type="ARBA" id="ARBA00022692"/>
    </source>
</evidence>
<dbReference type="PANTHER" id="PTHR33908">
    <property type="entry name" value="MANNOSYLTRANSFERASE YKCB-RELATED"/>
    <property type="match status" value="1"/>
</dbReference>
<dbReference type="KEGG" id="tcs:IMZ38_00875"/>
<evidence type="ECO:0000313" key="10">
    <source>
        <dbReference type="EMBL" id="QOR94533.1"/>
    </source>
</evidence>
<feature type="transmembrane region" description="Helical" evidence="8">
    <location>
        <begin position="407"/>
        <end position="425"/>
    </location>
</feature>
<dbReference type="PANTHER" id="PTHR33908:SF11">
    <property type="entry name" value="MEMBRANE PROTEIN"/>
    <property type="match status" value="1"/>
</dbReference>
<feature type="transmembrane region" description="Helical" evidence="8">
    <location>
        <begin position="252"/>
        <end position="279"/>
    </location>
</feature>
<sequence>MPRIDLKTVFHYLVIALLFTSSLAIFYQSAWEFTSLEIERGGRGYVSDEVWYVSSARNILYKIFRVEPRLSNNSYGATVIYEGYVNSFRLKADARDFNVLVRTDYSKLKGFYVVAPSKEVFNAYLTRIRDYVNVTDIVPGWMLPDAERVNEYINWEHPPMGKYLVAASIWLLGDYPLYWRLPAILAGALTVVLTYLVMLSLTGNQAVSLTASLLLMLDPLSKALASIMLLDVYIAFFTVLTALLAVKGLLRHAMIVAVVGGLFKFSALFLLIPVVFLMVRKDVRSKPSFTTLVSSLTLNIALSGVLFLVLTTLTSLPIASYMGFSNWVKYSLIGSFTWHASVKCTGASCPISSAPWEWFMNVNSFPLYIYPDGSALRASGTWPFWISSLTLSILLAPACLRDRRFGRLWVFYMGVLAGFILLWLMGGRSQYSFYSIQLAPLVYSSLTYAVAFIIFNRDLLVDTLKYWGRFKELIVKAVIA</sequence>
<evidence type="ECO:0000256" key="1">
    <source>
        <dbReference type="ARBA" id="ARBA00004651"/>
    </source>
</evidence>
<evidence type="ECO:0000256" key="6">
    <source>
        <dbReference type="ARBA" id="ARBA00022989"/>
    </source>
</evidence>
<feature type="transmembrane region" description="Helical" evidence="8">
    <location>
        <begin position="300"/>
        <end position="322"/>
    </location>
</feature>
<dbReference type="EMBL" id="CP063144">
    <property type="protein sequence ID" value="QOR94533.1"/>
    <property type="molecule type" value="Genomic_DNA"/>
</dbReference>
<feature type="transmembrane region" description="Helical" evidence="8">
    <location>
        <begin position="9"/>
        <end position="27"/>
    </location>
</feature>
<gene>
    <name evidence="10" type="ORF">IMZ38_00875</name>
</gene>
<dbReference type="InterPro" id="IPR038731">
    <property type="entry name" value="RgtA/B/C-like"/>
</dbReference>
<keyword evidence="11" id="KW-1185">Reference proteome</keyword>
<evidence type="ECO:0000259" key="9">
    <source>
        <dbReference type="Pfam" id="PF13231"/>
    </source>
</evidence>
<keyword evidence="6 8" id="KW-1133">Transmembrane helix</keyword>
<proteinExistence type="predicted"/>
<evidence type="ECO:0000313" key="11">
    <source>
        <dbReference type="Proteomes" id="UP000593766"/>
    </source>
</evidence>